<feature type="transmembrane region" description="Helical" evidence="7">
    <location>
        <begin position="12"/>
        <end position="34"/>
    </location>
</feature>
<feature type="transmembrane region" description="Helical" evidence="7">
    <location>
        <begin position="46"/>
        <end position="66"/>
    </location>
</feature>
<dbReference type="KEGG" id="brh:RBRH_00462"/>
<dbReference type="RefSeq" id="WP_013428405.1">
    <property type="nucleotide sequence ID" value="NC_014718.1"/>
</dbReference>
<dbReference type="Proteomes" id="UP000007437">
    <property type="component" value="Plasmid pBRH01"/>
</dbReference>
<comment type="similarity">
    <text evidence="2 7">Belongs to the MgtC/SapB family.</text>
</comment>
<dbReference type="GO" id="GO:0005886">
    <property type="term" value="C:plasma membrane"/>
    <property type="evidence" value="ECO:0007669"/>
    <property type="project" value="UniProtKB-SubCell"/>
</dbReference>
<sequence length="237" mass="25143">MNWTLIGMADLVINLELVGRLLMAAALGSVIGIERERLQWAAGLRTHMLVCVGSALIMIVSTYGFTQVQGKEGMVLDPSRVAAQVVSGIGFLGAGSILLRGEVIRGLTTAASLWTVAGVGLAVGGGLYVAASAATAIILVILVGVKPLERRFIAAKLRREVRLVASRGALSIDTLSEVLGPSSARIKRFIVQQQEDGSGIDDVTIAFSRVTDPEFATIVRRLEQMQGVRHVREVAPS</sequence>
<dbReference type="AlphaFoldDB" id="E5ATX0"/>
<evidence type="ECO:0000313" key="9">
    <source>
        <dbReference type="EMBL" id="CBW76544.1"/>
    </source>
</evidence>
<evidence type="ECO:0000256" key="2">
    <source>
        <dbReference type="ARBA" id="ARBA00009298"/>
    </source>
</evidence>
<keyword evidence="3" id="KW-1003">Cell membrane</keyword>
<keyword evidence="7" id="KW-0997">Cell inner membrane</keyword>
<organism evidence="9 10">
    <name type="scientific">Mycetohabitans rhizoxinica (strain DSM 19002 / CIP 109453 / HKI 454)</name>
    <name type="common">Paraburkholderia rhizoxinica</name>
    <dbReference type="NCBI Taxonomy" id="882378"/>
    <lineage>
        <taxon>Bacteria</taxon>
        <taxon>Pseudomonadati</taxon>
        <taxon>Pseudomonadota</taxon>
        <taxon>Betaproteobacteria</taxon>
        <taxon>Burkholderiales</taxon>
        <taxon>Burkholderiaceae</taxon>
        <taxon>Mycetohabitans</taxon>
    </lineage>
</organism>
<evidence type="ECO:0000256" key="6">
    <source>
        <dbReference type="ARBA" id="ARBA00023136"/>
    </source>
</evidence>
<keyword evidence="5 7" id="KW-1133">Transmembrane helix</keyword>
<proteinExistence type="inferred from homology"/>
<evidence type="ECO:0000256" key="4">
    <source>
        <dbReference type="ARBA" id="ARBA00022692"/>
    </source>
</evidence>
<dbReference type="PANTHER" id="PTHR33778:SF1">
    <property type="entry name" value="MAGNESIUM TRANSPORTER YHID-RELATED"/>
    <property type="match status" value="1"/>
</dbReference>
<dbReference type="Pfam" id="PF02308">
    <property type="entry name" value="MgtC"/>
    <property type="match status" value="1"/>
</dbReference>
<comment type="subcellular location">
    <subcellularLocation>
        <location evidence="7">Cell inner membrane</location>
        <topology evidence="7">Multi-pass membrane protein</topology>
    </subcellularLocation>
    <subcellularLocation>
        <location evidence="1">Cell membrane</location>
        <topology evidence="1">Multi-pass membrane protein</topology>
    </subcellularLocation>
</comment>
<evidence type="ECO:0000256" key="7">
    <source>
        <dbReference type="RuleBase" id="RU365041"/>
    </source>
</evidence>
<feature type="transmembrane region" description="Helical" evidence="7">
    <location>
        <begin position="106"/>
        <end position="123"/>
    </location>
</feature>
<keyword evidence="4 7" id="KW-0812">Transmembrane</keyword>
<dbReference type="HOGENOM" id="CLU_079292_0_1_4"/>
<geneLocation type="plasmid" evidence="9 10">
    <name>pBRH01</name>
</geneLocation>
<dbReference type="PANTHER" id="PTHR33778">
    <property type="entry name" value="PROTEIN MGTC"/>
    <property type="match status" value="1"/>
</dbReference>
<keyword evidence="6 7" id="KW-0472">Membrane</keyword>
<evidence type="ECO:0000256" key="1">
    <source>
        <dbReference type="ARBA" id="ARBA00004651"/>
    </source>
</evidence>
<evidence type="ECO:0000313" key="10">
    <source>
        <dbReference type="Proteomes" id="UP000007437"/>
    </source>
</evidence>
<accession>E5ATX0</accession>
<reference evidence="9 10" key="1">
    <citation type="journal article" date="2011" name="J. Bacteriol.">
        <title>Complete genome sequence of Burkholderia rhizoxinica, an endosymbiont of Rhizopus microsporus.</title>
        <authorList>
            <person name="Lackner G."/>
            <person name="Moebius N."/>
            <person name="Partida-Martinez L."/>
            <person name="Hertweck C."/>
        </authorList>
    </citation>
    <scope>NUCLEOTIDE SEQUENCE [LARGE SCALE GENOMIC DNA]</scope>
    <source>
        <strain evidence="10">DSM 19002 / CIP 109453 / HKI 454</strain>
        <plasmid evidence="9 10">pBRH01</plasmid>
    </source>
</reference>
<feature type="domain" description="MgtC/SapB/SrpB/YhiD N-terminal" evidence="8">
    <location>
        <begin position="21"/>
        <end position="150"/>
    </location>
</feature>
<protein>
    <recommendedName>
        <fullName evidence="7">Protein MgtC</fullName>
    </recommendedName>
</protein>
<evidence type="ECO:0000256" key="3">
    <source>
        <dbReference type="ARBA" id="ARBA00022475"/>
    </source>
</evidence>
<dbReference type="EMBL" id="FR687360">
    <property type="protein sequence ID" value="CBW76544.1"/>
    <property type="molecule type" value="Genomic_DNA"/>
</dbReference>
<evidence type="ECO:0000256" key="5">
    <source>
        <dbReference type="ARBA" id="ARBA00022989"/>
    </source>
</evidence>
<dbReference type="InterPro" id="IPR049177">
    <property type="entry name" value="MgtC_SapB_SrpB_YhiD_N"/>
</dbReference>
<dbReference type="InterPro" id="IPR003416">
    <property type="entry name" value="MgtC/SapB/SrpB/YhiD_fam"/>
</dbReference>
<keyword evidence="9" id="KW-0614">Plasmid</keyword>
<evidence type="ECO:0000259" key="8">
    <source>
        <dbReference type="Pfam" id="PF02308"/>
    </source>
</evidence>
<name>E5ATX0_MYCRK</name>
<dbReference type="PRINTS" id="PR01837">
    <property type="entry name" value="MGTCSAPBPROT"/>
</dbReference>
<gene>
    <name evidence="9" type="ordered locus">RBRH_00462</name>
</gene>
<dbReference type="eggNOG" id="COG1285">
    <property type="taxonomic scope" value="Bacteria"/>
</dbReference>
<feature type="transmembrane region" description="Helical" evidence="7">
    <location>
        <begin position="81"/>
        <end position="99"/>
    </location>
</feature>